<name>A0A759WEY4_SALER</name>
<feature type="compositionally biased region" description="Basic and acidic residues" evidence="1">
    <location>
        <begin position="129"/>
        <end position="141"/>
    </location>
</feature>
<gene>
    <name evidence="2" type="ORF">G8V49_003507</name>
</gene>
<feature type="compositionally biased region" description="Basic and acidic residues" evidence="1">
    <location>
        <begin position="58"/>
        <end position="70"/>
    </location>
</feature>
<reference evidence="2" key="2">
    <citation type="submission" date="2020-02" db="EMBL/GenBank/DDBJ databases">
        <authorList>
            <consortium name="NCBI Pathogen Detection Project"/>
        </authorList>
    </citation>
    <scope>NUCLEOTIDE SEQUENCE</scope>
    <source>
        <strain evidence="2">MA.CK_98/00005752</strain>
    </source>
</reference>
<dbReference type="EMBL" id="DAAXQP010000007">
    <property type="protein sequence ID" value="HAG2211213.1"/>
    <property type="molecule type" value="Genomic_DNA"/>
</dbReference>
<organism evidence="2">
    <name type="scientific">Salmonella enterica</name>
    <name type="common">Salmonella choleraesuis</name>
    <dbReference type="NCBI Taxonomy" id="28901"/>
    <lineage>
        <taxon>Bacteria</taxon>
        <taxon>Pseudomonadati</taxon>
        <taxon>Pseudomonadota</taxon>
        <taxon>Gammaproteobacteria</taxon>
        <taxon>Enterobacterales</taxon>
        <taxon>Enterobacteriaceae</taxon>
        <taxon>Salmonella</taxon>
    </lineage>
</organism>
<feature type="region of interest" description="Disordered" evidence="1">
    <location>
        <begin position="128"/>
        <end position="149"/>
    </location>
</feature>
<comment type="caution">
    <text evidence="2">The sequence shown here is derived from an EMBL/GenBank/DDBJ whole genome shotgun (WGS) entry which is preliminary data.</text>
</comment>
<evidence type="ECO:0000256" key="1">
    <source>
        <dbReference type="SAM" id="MobiDB-lite"/>
    </source>
</evidence>
<feature type="region of interest" description="Disordered" evidence="1">
    <location>
        <begin position="52"/>
        <end position="75"/>
    </location>
</feature>
<dbReference type="AlphaFoldDB" id="A0A759WEY4"/>
<accession>A0A759WEY4</accession>
<protein>
    <recommendedName>
        <fullName evidence="3">Phage protein</fullName>
    </recommendedName>
</protein>
<evidence type="ECO:0008006" key="3">
    <source>
        <dbReference type="Google" id="ProtNLM"/>
    </source>
</evidence>
<reference evidence="2" key="1">
    <citation type="journal article" date="2018" name="Genome Biol.">
        <title>SKESA: strategic k-mer extension for scrupulous assemblies.</title>
        <authorList>
            <person name="Souvorov A."/>
            <person name="Agarwala R."/>
            <person name="Lipman D.J."/>
        </authorList>
    </citation>
    <scope>NUCLEOTIDE SEQUENCE</scope>
    <source>
        <strain evidence="2">MA.CK_98/00005752</strain>
    </source>
</reference>
<proteinExistence type="predicted"/>
<evidence type="ECO:0000313" key="2">
    <source>
        <dbReference type="EMBL" id="HAG2211213.1"/>
    </source>
</evidence>
<sequence length="253" mass="28403">MTAPALEVRGALSRAQMRQIKSAINRYDLTPAKRKRLLWRIAKNGVIGATKANAKKQHTPDDKSWPERAKGHGHKKMMRKLPGMLGVRQVDDDTIKVVFNGGKRTKAAVIAWAQQHGATIQMNRNQLQKKGDNQRNGENQKGHPATKSQAKKLNSLGFEAPVMVTKGRKGKYTHRREYRAVAQKWITEHLNMAQAGLIIRKLEGKAPVDSWTIHLPARSFLGITDDQLAASIARELQGIQYGSNIKKQDIKRK</sequence>